<dbReference type="EMBL" id="JAJMLW010000004">
    <property type="protein sequence ID" value="MCI2242772.1"/>
    <property type="molecule type" value="Genomic_DNA"/>
</dbReference>
<comment type="caution">
    <text evidence="1">The sequence shown here is derived from an EMBL/GenBank/DDBJ whole genome shotgun (WGS) entry which is preliminary data.</text>
</comment>
<dbReference type="Proteomes" id="UP001430755">
    <property type="component" value="Unassembled WGS sequence"/>
</dbReference>
<proteinExistence type="predicted"/>
<sequence>MLAPCRDVHTLGMTRAIDVAFADDRGRVIRAFRDVGPARRLRCPGAAVALERFAADGPWLRPGDQMEIAVASAAAREEER</sequence>
<protein>
    <submittedName>
        <fullName evidence="1">DUF192 domain-containing protein</fullName>
    </submittedName>
</protein>
<accession>A0ABS9WIR4</accession>
<dbReference type="RefSeq" id="WP_242166299.1">
    <property type="nucleotide sequence ID" value="NZ_JAJMLW010000004.1"/>
</dbReference>
<evidence type="ECO:0000313" key="2">
    <source>
        <dbReference type="Proteomes" id="UP001430755"/>
    </source>
</evidence>
<organism evidence="1 2">
    <name type="scientific">Adlercreutzia faecimuris</name>
    <dbReference type="NCBI Taxonomy" id="2897341"/>
    <lineage>
        <taxon>Bacteria</taxon>
        <taxon>Bacillati</taxon>
        <taxon>Actinomycetota</taxon>
        <taxon>Coriobacteriia</taxon>
        <taxon>Eggerthellales</taxon>
        <taxon>Eggerthellaceae</taxon>
        <taxon>Adlercreutzia</taxon>
    </lineage>
</organism>
<evidence type="ECO:0000313" key="1">
    <source>
        <dbReference type="EMBL" id="MCI2242772.1"/>
    </source>
</evidence>
<keyword evidence="2" id="KW-1185">Reference proteome</keyword>
<gene>
    <name evidence="1" type="ORF">LPT13_10485</name>
</gene>
<name>A0ABS9WIR4_9ACTN</name>
<reference evidence="1" key="1">
    <citation type="submission" date="2021-11" db="EMBL/GenBank/DDBJ databases">
        <title>A Novel Adlercreutzia Species, isolated from a Allomyrina dichotoma larva feces.</title>
        <authorList>
            <person name="Suh M.K."/>
        </authorList>
    </citation>
    <scope>NUCLEOTIDE SEQUENCE</scope>
    <source>
        <strain evidence="1">JBNU-10</strain>
    </source>
</reference>